<dbReference type="PANTHER" id="PTHR10655">
    <property type="entry name" value="LYSOPHOSPHOLIPASE-RELATED"/>
    <property type="match status" value="1"/>
</dbReference>
<dbReference type="InterPro" id="IPR029058">
    <property type="entry name" value="AB_hydrolase_fold"/>
</dbReference>
<evidence type="ECO:0000256" key="1">
    <source>
        <dbReference type="ARBA" id="ARBA00006499"/>
    </source>
</evidence>
<dbReference type="Pfam" id="PF02230">
    <property type="entry name" value="Abhydrolase_2"/>
    <property type="match status" value="1"/>
</dbReference>
<comment type="similarity">
    <text evidence="1">Belongs to the AB hydrolase superfamily. AB hydrolase 2 family.</text>
</comment>
<proteinExistence type="inferred from homology"/>
<keyword evidence="5" id="KW-1185">Reference proteome</keyword>
<dbReference type="AlphaFoldDB" id="A0A1H9D2U4"/>
<evidence type="ECO:0000313" key="4">
    <source>
        <dbReference type="EMBL" id="SEQ07806.1"/>
    </source>
</evidence>
<evidence type="ECO:0000313" key="5">
    <source>
        <dbReference type="Proteomes" id="UP000198648"/>
    </source>
</evidence>
<dbReference type="OrthoDB" id="9795555at2"/>
<keyword evidence="2" id="KW-0378">Hydrolase</keyword>
<reference evidence="4 5" key="1">
    <citation type="submission" date="2016-10" db="EMBL/GenBank/DDBJ databases">
        <authorList>
            <person name="de Groot N.N."/>
        </authorList>
    </citation>
    <scope>NUCLEOTIDE SEQUENCE [LARGE SCALE GENOMIC DNA]</scope>
    <source>
        <strain evidence="4 5">DSM 27078</strain>
    </source>
</reference>
<name>A0A1H9D2U4_9FLAO</name>
<dbReference type="SUPFAM" id="SSF53474">
    <property type="entry name" value="alpha/beta-Hydrolases"/>
    <property type="match status" value="1"/>
</dbReference>
<dbReference type="STRING" id="1299341.SAMN05444005_1062"/>
<feature type="domain" description="Phospholipase/carboxylesterase/thioesterase" evidence="3">
    <location>
        <begin position="14"/>
        <end position="211"/>
    </location>
</feature>
<evidence type="ECO:0000259" key="3">
    <source>
        <dbReference type="Pfam" id="PF02230"/>
    </source>
</evidence>
<sequence length="213" mass="24368">MSLYYLVREPKEIKEQNGALILLHGYGSNEEDLFSFASQLPEDVYVISVRAPYDLMPYGHAWYEITFDADMNKFSNNEQAVESIHTIANFIDEITEKLPLDKSNISLIGFSQGAILSYGMAFTYPQKINKVVALSGYLNEQILPSSFDVNEINHIKFFASHGSQDQVIPVEWARKTQPYLEKLGLNITYKEYPVGHGVAPLNFWDFKNWLDLN</sequence>
<dbReference type="InterPro" id="IPR050565">
    <property type="entry name" value="LYPA1-2/EST-like"/>
</dbReference>
<dbReference type="PANTHER" id="PTHR10655:SF17">
    <property type="entry name" value="LYSOPHOSPHOLIPASE-LIKE PROTEIN 1"/>
    <property type="match status" value="1"/>
</dbReference>
<dbReference type="EMBL" id="FOEI01000006">
    <property type="protein sequence ID" value="SEQ07806.1"/>
    <property type="molecule type" value="Genomic_DNA"/>
</dbReference>
<protein>
    <submittedName>
        <fullName evidence="4">Phospholipase/carboxylesterase</fullName>
    </submittedName>
</protein>
<organism evidence="4 5">
    <name type="scientific">Flavobacterium urocaniciphilum</name>
    <dbReference type="NCBI Taxonomy" id="1299341"/>
    <lineage>
        <taxon>Bacteria</taxon>
        <taxon>Pseudomonadati</taxon>
        <taxon>Bacteroidota</taxon>
        <taxon>Flavobacteriia</taxon>
        <taxon>Flavobacteriales</taxon>
        <taxon>Flavobacteriaceae</taxon>
        <taxon>Flavobacterium</taxon>
    </lineage>
</organism>
<evidence type="ECO:0000256" key="2">
    <source>
        <dbReference type="ARBA" id="ARBA00022801"/>
    </source>
</evidence>
<dbReference type="Proteomes" id="UP000198648">
    <property type="component" value="Unassembled WGS sequence"/>
</dbReference>
<accession>A0A1H9D2U4</accession>
<dbReference type="Gene3D" id="3.40.50.1820">
    <property type="entry name" value="alpha/beta hydrolase"/>
    <property type="match status" value="1"/>
</dbReference>
<dbReference type="GO" id="GO:0016787">
    <property type="term" value="F:hydrolase activity"/>
    <property type="evidence" value="ECO:0007669"/>
    <property type="project" value="UniProtKB-KW"/>
</dbReference>
<dbReference type="RefSeq" id="WP_091468741.1">
    <property type="nucleotide sequence ID" value="NZ_FOEI01000006.1"/>
</dbReference>
<gene>
    <name evidence="4" type="ORF">SAMN05444005_1062</name>
</gene>
<dbReference type="InterPro" id="IPR003140">
    <property type="entry name" value="PLipase/COase/thioEstase"/>
</dbReference>